<gene>
    <name evidence="2" type="ORF">DFP97_12280</name>
</gene>
<feature type="transmembrane region" description="Helical" evidence="1">
    <location>
        <begin position="85"/>
        <end position="104"/>
    </location>
</feature>
<keyword evidence="3" id="KW-1185">Reference proteome</keyword>
<feature type="transmembrane region" description="Helical" evidence="1">
    <location>
        <begin position="55"/>
        <end position="73"/>
    </location>
</feature>
<reference evidence="2 3" key="1">
    <citation type="submission" date="2018-07" db="EMBL/GenBank/DDBJ databases">
        <title>Genomic Encyclopedia of Type Strains, Phase III (KMG-III): the genomes of soil and plant-associated and newly described type strains.</title>
        <authorList>
            <person name="Whitman W."/>
        </authorList>
    </citation>
    <scope>NUCLEOTIDE SEQUENCE [LARGE SCALE GENOMIC DNA]</scope>
    <source>
        <strain evidence="2 3">CECT 7506</strain>
    </source>
</reference>
<organism evidence="2 3">
    <name type="scientific">Paenibacillus prosopidis</name>
    <dbReference type="NCBI Taxonomy" id="630520"/>
    <lineage>
        <taxon>Bacteria</taxon>
        <taxon>Bacillati</taxon>
        <taxon>Bacillota</taxon>
        <taxon>Bacilli</taxon>
        <taxon>Bacillales</taxon>
        <taxon>Paenibacillaceae</taxon>
        <taxon>Paenibacillus</taxon>
    </lineage>
</organism>
<dbReference type="OrthoDB" id="2565235at2"/>
<accession>A0A368VJV9</accession>
<dbReference type="EMBL" id="QPJD01000022">
    <property type="protein sequence ID" value="RCW41644.1"/>
    <property type="molecule type" value="Genomic_DNA"/>
</dbReference>
<protein>
    <submittedName>
        <fullName evidence="2">Uncharacterized protein</fullName>
    </submittedName>
</protein>
<name>A0A368VJV9_9BACL</name>
<feature type="transmembrane region" description="Helical" evidence="1">
    <location>
        <begin position="21"/>
        <end position="43"/>
    </location>
</feature>
<evidence type="ECO:0000313" key="3">
    <source>
        <dbReference type="Proteomes" id="UP000252415"/>
    </source>
</evidence>
<feature type="transmembrane region" description="Helical" evidence="1">
    <location>
        <begin position="147"/>
        <end position="167"/>
    </location>
</feature>
<dbReference type="AlphaFoldDB" id="A0A368VJV9"/>
<keyword evidence="1" id="KW-0812">Transmembrane</keyword>
<keyword evidence="1" id="KW-0472">Membrane</keyword>
<evidence type="ECO:0000313" key="2">
    <source>
        <dbReference type="EMBL" id="RCW41644.1"/>
    </source>
</evidence>
<feature type="transmembrane region" description="Helical" evidence="1">
    <location>
        <begin position="238"/>
        <end position="257"/>
    </location>
</feature>
<dbReference type="InterPro" id="IPR046084">
    <property type="entry name" value="TrbL_4"/>
</dbReference>
<evidence type="ECO:0000256" key="1">
    <source>
        <dbReference type="SAM" id="Phobius"/>
    </source>
</evidence>
<dbReference type="Proteomes" id="UP000252415">
    <property type="component" value="Unassembled WGS sequence"/>
</dbReference>
<dbReference type="Pfam" id="PF19597">
    <property type="entry name" value="TrbL_4"/>
    <property type="match status" value="1"/>
</dbReference>
<sequence>MVKNFINLVAGFLEYLADESIKLVLTFFVYIGKLGTVVLDMPVVNTGILYTQEVAGMWLAVKIAYEAYMIYILRQMGEPTSDPTNLLIGAVRSASVIAVMPWLMKYMYGFGIEMGFEVAALPGTGYGDLDSSNFTLLYNLMAQAGSALIFIAVAILFAVIMLVVIIIQSFIRASELAVAAWMGSFSALGLTNKDSQGWQSWWKDTLVIIFAAALQMAMLKFSFYTLTPIKVDVAGKWVTVPGIVNLCLFIAALWVTYKAPTILKEKLHSTGIGRVGGAAVQSVGQSAMMRIIMKK</sequence>
<keyword evidence="1" id="KW-1133">Transmembrane helix</keyword>
<dbReference type="RefSeq" id="WP_114383740.1">
    <property type="nucleotide sequence ID" value="NZ_QPJD01000022.1"/>
</dbReference>
<comment type="caution">
    <text evidence="2">The sequence shown here is derived from an EMBL/GenBank/DDBJ whole genome shotgun (WGS) entry which is preliminary data.</text>
</comment>
<proteinExistence type="predicted"/>
<feature type="transmembrane region" description="Helical" evidence="1">
    <location>
        <begin position="206"/>
        <end position="226"/>
    </location>
</feature>